<sequence length="224" mass="25701">MYLDITLKMIIGLVSLLVVIRVLGKKGLAQITPFDLVYLILLGSFLEEGIFDEKISVFQILYAVLLWGVLIYLIERLVMKSDWLRKLLKGESSDIIVKGKVDVKELKKNYIEIEQLRTLLRRQGYFSLTEVEHATLETGGTLSVLPKVKEAPVTPAMLNITPEENKPTYLLVDEGRIDEKELDKVGKDKEWLLSELKKEGIDCITDVFYGEWTENKGFYLIPYE</sequence>
<evidence type="ECO:0000256" key="3">
    <source>
        <dbReference type="ARBA" id="ARBA00022475"/>
    </source>
</evidence>
<gene>
    <name evidence="10" type="ORF">A8F95_03885</name>
</gene>
<feature type="transmembrane region" description="Helical" evidence="7">
    <location>
        <begin position="57"/>
        <end position="79"/>
    </location>
</feature>
<reference evidence="11" key="1">
    <citation type="submission" date="2016-05" db="EMBL/GenBank/DDBJ databases">
        <authorList>
            <person name="Liu B."/>
            <person name="Wang J."/>
            <person name="Zhu Y."/>
            <person name="Liu G."/>
            <person name="Chen Q."/>
            <person name="Chen Z."/>
            <person name="Lan J."/>
            <person name="Che J."/>
            <person name="Ge C."/>
            <person name="Shi H."/>
            <person name="Pan Z."/>
            <person name="Liu X."/>
        </authorList>
    </citation>
    <scope>NUCLEOTIDE SEQUENCE [LARGE SCALE GENOMIC DNA]</scope>
    <source>
        <strain evidence="11">FJAT-27215</strain>
    </source>
</reference>
<dbReference type="RefSeq" id="WP_065409290.1">
    <property type="nucleotide sequence ID" value="NZ_MAYT01000001.1"/>
</dbReference>
<evidence type="ECO:0000256" key="2">
    <source>
        <dbReference type="ARBA" id="ARBA00006448"/>
    </source>
</evidence>
<comment type="caution">
    <text evidence="10">The sequence shown here is derived from an EMBL/GenBank/DDBJ whole genome shotgun (WGS) entry which is preliminary data.</text>
</comment>
<dbReference type="PANTHER" id="PTHR34582">
    <property type="entry name" value="UPF0702 TRANSMEMBRANE PROTEIN YCAP"/>
    <property type="match status" value="1"/>
</dbReference>
<accession>A0A1B9B9Q7</accession>
<evidence type="ECO:0000256" key="6">
    <source>
        <dbReference type="ARBA" id="ARBA00023136"/>
    </source>
</evidence>
<evidence type="ECO:0000256" key="4">
    <source>
        <dbReference type="ARBA" id="ARBA00022692"/>
    </source>
</evidence>
<keyword evidence="5 7" id="KW-1133">Transmembrane helix</keyword>
<organism evidence="10 11">
    <name type="scientific">Pseudobacillus wudalianchiensis</name>
    <dbReference type="NCBI Taxonomy" id="1743143"/>
    <lineage>
        <taxon>Bacteria</taxon>
        <taxon>Bacillati</taxon>
        <taxon>Bacillota</taxon>
        <taxon>Bacilli</taxon>
        <taxon>Bacillales</taxon>
        <taxon>Bacillaceae</taxon>
        <taxon>Pseudobacillus</taxon>
    </lineage>
</organism>
<evidence type="ECO:0000256" key="7">
    <source>
        <dbReference type="SAM" id="Phobius"/>
    </source>
</evidence>
<dbReference type="PANTHER" id="PTHR34582:SF5">
    <property type="entry name" value="UPF0702 TRANSMEMBRANE PROTEIN YETF"/>
    <property type="match status" value="1"/>
</dbReference>
<comment type="subcellular location">
    <subcellularLocation>
        <location evidence="1">Cell membrane</location>
        <topology evidence="1">Multi-pass membrane protein</topology>
    </subcellularLocation>
</comment>
<dbReference type="InterPro" id="IPR023090">
    <property type="entry name" value="UPF0702_alpha/beta_dom_sf"/>
</dbReference>
<dbReference type="InterPro" id="IPR048454">
    <property type="entry name" value="YetF_N"/>
</dbReference>
<dbReference type="InterPro" id="IPR007353">
    <property type="entry name" value="DUF421"/>
</dbReference>
<evidence type="ECO:0000259" key="9">
    <source>
        <dbReference type="Pfam" id="PF20730"/>
    </source>
</evidence>
<keyword evidence="3" id="KW-1003">Cell membrane</keyword>
<keyword evidence="11" id="KW-1185">Reference proteome</keyword>
<feature type="transmembrane region" description="Helical" evidence="7">
    <location>
        <begin position="6"/>
        <end position="24"/>
    </location>
</feature>
<feature type="domain" description="YetF C-terminal" evidence="8">
    <location>
        <begin position="79"/>
        <end position="213"/>
    </location>
</feature>
<evidence type="ECO:0000259" key="8">
    <source>
        <dbReference type="Pfam" id="PF04239"/>
    </source>
</evidence>
<dbReference type="Gene3D" id="3.30.240.20">
    <property type="entry name" value="bsu07140 like domains"/>
    <property type="match status" value="2"/>
</dbReference>
<evidence type="ECO:0000313" key="11">
    <source>
        <dbReference type="Proteomes" id="UP000092578"/>
    </source>
</evidence>
<dbReference type="Proteomes" id="UP000092578">
    <property type="component" value="Unassembled WGS sequence"/>
</dbReference>
<dbReference type="Pfam" id="PF04239">
    <property type="entry name" value="DUF421"/>
    <property type="match status" value="1"/>
</dbReference>
<keyword evidence="4 7" id="KW-0812">Transmembrane</keyword>
<evidence type="ECO:0000313" key="10">
    <source>
        <dbReference type="EMBL" id="OCA92836.1"/>
    </source>
</evidence>
<dbReference type="AlphaFoldDB" id="A0A1B9B9Q7"/>
<keyword evidence="6 7" id="KW-0472">Membrane</keyword>
<dbReference type="EMBL" id="MAYT01000001">
    <property type="protein sequence ID" value="OCA92836.1"/>
    <property type="molecule type" value="Genomic_DNA"/>
</dbReference>
<proteinExistence type="inferred from homology"/>
<feature type="domain" description="YetF-like N-terminal transmembrane" evidence="9">
    <location>
        <begin position="2"/>
        <end position="76"/>
    </location>
</feature>
<evidence type="ECO:0000256" key="1">
    <source>
        <dbReference type="ARBA" id="ARBA00004651"/>
    </source>
</evidence>
<protein>
    <recommendedName>
        <fullName evidence="12">DUF421 domain-containing protein</fullName>
    </recommendedName>
</protein>
<evidence type="ECO:0000256" key="5">
    <source>
        <dbReference type="ARBA" id="ARBA00022989"/>
    </source>
</evidence>
<evidence type="ECO:0008006" key="12">
    <source>
        <dbReference type="Google" id="ProtNLM"/>
    </source>
</evidence>
<name>A0A1B9B9Q7_9BACI</name>
<dbReference type="GO" id="GO:0005886">
    <property type="term" value="C:plasma membrane"/>
    <property type="evidence" value="ECO:0007669"/>
    <property type="project" value="UniProtKB-SubCell"/>
</dbReference>
<comment type="similarity">
    <text evidence="2">Belongs to the UPF0702 family.</text>
</comment>
<dbReference type="Pfam" id="PF20730">
    <property type="entry name" value="YetF_N"/>
    <property type="match status" value="1"/>
</dbReference>